<reference evidence="3" key="1">
    <citation type="submission" date="2023-06" db="EMBL/GenBank/DDBJ databases">
        <authorList>
            <consortium name="Lawrence Berkeley National Laboratory"/>
            <person name="Ahrendt S."/>
            <person name="Sahu N."/>
            <person name="Indic B."/>
            <person name="Wong-Bajracharya J."/>
            <person name="Merenyi Z."/>
            <person name="Ke H.-M."/>
            <person name="Monk M."/>
            <person name="Kocsube S."/>
            <person name="Drula E."/>
            <person name="Lipzen A."/>
            <person name="Balint B."/>
            <person name="Henrissat B."/>
            <person name="Andreopoulos B."/>
            <person name="Martin F.M."/>
            <person name="Harder C.B."/>
            <person name="Rigling D."/>
            <person name="Ford K.L."/>
            <person name="Foster G.D."/>
            <person name="Pangilinan J."/>
            <person name="Papanicolaou A."/>
            <person name="Barry K."/>
            <person name="LaButti K."/>
            <person name="Viragh M."/>
            <person name="Koriabine M."/>
            <person name="Yan M."/>
            <person name="Riley R."/>
            <person name="Champramary S."/>
            <person name="Plett K.L."/>
            <person name="Tsai I.J."/>
            <person name="Slot J."/>
            <person name="Sipos G."/>
            <person name="Plett J."/>
            <person name="Nagy L.G."/>
            <person name="Grigoriev I.V."/>
        </authorList>
    </citation>
    <scope>NUCLEOTIDE SEQUENCE</scope>
    <source>
        <strain evidence="3">ICMP 16352</strain>
    </source>
</reference>
<dbReference type="AlphaFoldDB" id="A0AA39PIV3"/>
<feature type="compositionally biased region" description="Low complexity" evidence="1">
    <location>
        <begin position="281"/>
        <end position="291"/>
    </location>
</feature>
<proteinExistence type="predicted"/>
<organism evidence="3 4">
    <name type="scientific">Armillaria novae-zelandiae</name>
    <dbReference type="NCBI Taxonomy" id="153914"/>
    <lineage>
        <taxon>Eukaryota</taxon>
        <taxon>Fungi</taxon>
        <taxon>Dikarya</taxon>
        <taxon>Basidiomycota</taxon>
        <taxon>Agaricomycotina</taxon>
        <taxon>Agaricomycetes</taxon>
        <taxon>Agaricomycetidae</taxon>
        <taxon>Agaricales</taxon>
        <taxon>Marasmiineae</taxon>
        <taxon>Physalacriaceae</taxon>
        <taxon>Armillaria</taxon>
    </lineage>
</organism>
<dbReference type="CDD" id="cd12087">
    <property type="entry name" value="TM_EGFR-like"/>
    <property type="match status" value="1"/>
</dbReference>
<sequence length="371" mass="40450">MAGYHNVSIDNTQISDNLKYLPVVAWTNNGSYHTRTGETGTLSSTKDQTANVTFTFPQAANAFYYYGIPRCCGGMYAICIDCDFDSPNFEPIDGVNRSDDGQNPPIVLYSKTFDTPEVHKVTLSNQKDPRFAGGNSQITLARFVIQVQDDISPVPESSISSMATSSISATSSIAPEASQTSTPSSTTSKPPIGAIVGGVLGGIVAISLCFIIWFFMRRRHRTQPEHNNTNTSFHTSPYQYTPFIIPGPRTNTPTVYTVTDITSDYTPQKTNRTPGASVLNSSSGRTQPSSSRMASSDRLPRRETDAGRIDIGDDDDDLRTLPPEYEDVFSRGQSIGVTRRLSGRLPEPQRPLEGSLFEALGQPPSEQPAKL</sequence>
<keyword evidence="4" id="KW-1185">Reference proteome</keyword>
<keyword evidence="2" id="KW-1133">Transmembrane helix</keyword>
<accession>A0AA39PIV3</accession>
<evidence type="ECO:0000256" key="1">
    <source>
        <dbReference type="SAM" id="MobiDB-lite"/>
    </source>
</evidence>
<keyword evidence="2" id="KW-0812">Transmembrane</keyword>
<feature type="compositionally biased region" description="Basic and acidic residues" evidence="1">
    <location>
        <begin position="298"/>
        <end position="311"/>
    </location>
</feature>
<name>A0AA39PIV3_9AGAR</name>
<feature type="region of interest" description="Disordered" evidence="1">
    <location>
        <begin position="263"/>
        <end position="371"/>
    </location>
</feature>
<dbReference type="EMBL" id="JAUEPR010000005">
    <property type="protein sequence ID" value="KAK0484506.1"/>
    <property type="molecule type" value="Genomic_DNA"/>
</dbReference>
<protein>
    <recommendedName>
        <fullName evidence="5">Mid2 domain-containing protein</fullName>
    </recommendedName>
</protein>
<keyword evidence="2" id="KW-0472">Membrane</keyword>
<evidence type="ECO:0000313" key="4">
    <source>
        <dbReference type="Proteomes" id="UP001175227"/>
    </source>
</evidence>
<gene>
    <name evidence="3" type="ORF">IW261DRAFT_1456995</name>
</gene>
<feature type="transmembrane region" description="Helical" evidence="2">
    <location>
        <begin position="192"/>
        <end position="216"/>
    </location>
</feature>
<feature type="region of interest" description="Disordered" evidence="1">
    <location>
        <begin position="170"/>
        <end position="190"/>
    </location>
</feature>
<feature type="compositionally biased region" description="Polar residues" evidence="1">
    <location>
        <begin position="263"/>
        <end position="280"/>
    </location>
</feature>
<evidence type="ECO:0008006" key="5">
    <source>
        <dbReference type="Google" id="ProtNLM"/>
    </source>
</evidence>
<evidence type="ECO:0000313" key="3">
    <source>
        <dbReference type="EMBL" id="KAK0484506.1"/>
    </source>
</evidence>
<evidence type="ECO:0000256" key="2">
    <source>
        <dbReference type="SAM" id="Phobius"/>
    </source>
</evidence>
<dbReference type="Proteomes" id="UP001175227">
    <property type="component" value="Unassembled WGS sequence"/>
</dbReference>
<comment type="caution">
    <text evidence="3">The sequence shown here is derived from an EMBL/GenBank/DDBJ whole genome shotgun (WGS) entry which is preliminary data.</text>
</comment>